<dbReference type="CDD" id="cd03202">
    <property type="entry name" value="GST_C_etherase_LigE"/>
    <property type="match status" value="1"/>
</dbReference>
<dbReference type="Gene3D" id="3.40.30.10">
    <property type="entry name" value="Glutaredoxin"/>
    <property type="match status" value="1"/>
</dbReference>
<feature type="domain" description="GST N-terminal" evidence="1">
    <location>
        <begin position="7"/>
        <end position="83"/>
    </location>
</feature>
<keyword evidence="3" id="KW-1185">Reference proteome</keyword>
<dbReference type="Proteomes" id="UP001229244">
    <property type="component" value="Unassembled WGS sequence"/>
</dbReference>
<dbReference type="SUPFAM" id="SSF47616">
    <property type="entry name" value="GST C-terminal domain-like"/>
    <property type="match status" value="1"/>
</dbReference>
<dbReference type="PROSITE" id="PS50404">
    <property type="entry name" value="GST_NTER"/>
    <property type="match status" value="1"/>
</dbReference>
<dbReference type="RefSeq" id="WP_306885459.1">
    <property type="nucleotide sequence ID" value="NZ_JAUSUL010000002.1"/>
</dbReference>
<dbReference type="InterPro" id="IPR004045">
    <property type="entry name" value="Glutathione_S-Trfase_N"/>
</dbReference>
<dbReference type="EMBL" id="JAUSUL010000002">
    <property type="protein sequence ID" value="MDQ0315633.1"/>
    <property type="molecule type" value="Genomic_DNA"/>
</dbReference>
<sequence length="229" mass="25793">MSIVLYDLCGADDRRFSPYCWRVKMALAHKGLPFETRPVPFRQIRDICDGAQTSVPVIEDDGRIVRDSFDIAVYLETTYPELPSLFGGAAGLGLSRFVDKWSVLEINATLVRMIVADIHGVLQPDDEPYFRETREKRFGARLEEVQEGREERLETLRAKLEPARQTLARQPYLSGITPLFADFILFGTLQWARIASPLQILADDDPIRPWFEGCLDLYGGIGRSAAAAA</sequence>
<evidence type="ECO:0000313" key="3">
    <source>
        <dbReference type="Proteomes" id="UP001229244"/>
    </source>
</evidence>
<dbReference type="Pfam" id="PF13409">
    <property type="entry name" value="GST_N_2"/>
    <property type="match status" value="1"/>
</dbReference>
<name>A0AAE3VPH0_9HYPH</name>
<proteinExistence type="predicted"/>
<dbReference type="AlphaFoldDB" id="A0AAE3VPH0"/>
<evidence type="ECO:0000313" key="2">
    <source>
        <dbReference type="EMBL" id="MDQ0315633.1"/>
    </source>
</evidence>
<dbReference type="Gene3D" id="1.20.1050.10">
    <property type="match status" value="1"/>
</dbReference>
<comment type="caution">
    <text evidence="2">The sequence shown here is derived from an EMBL/GenBank/DDBJ whole genome shotgun (WGS) entry which is preliminary data.</text>
</comment>
<dbReference type="InterPro" id="IPR036282">
    <property type="entry name" value="Glutathione-S-Trfase_C_sf"/>
</dbReference>
<dbReference type="SUPFAM" id="SSF52833">
    <property type="entry name" value="Thioredoxin-like"/>
    <property type="match status" value="1"/>
</dbReference>
<gene>
    <name evidence="2" type="ORF">J2S73_002090</name>
</gene>
<evidence type="ECO:0000259" key="1">
    <source>
        <dbReference type="PROSITE" id="PS50404"/>
    </source>
</evidence>
<accession>A0AAE3VPH0</accession>
<reference evidence="2" key="1">
    <citation type="submission" date="2023-07" db="EMBL/GenBank/DDBJ databases">
        <title>Genomic Encyclopedia of Type Strains, Phase IV (KMG-IV): sequencing the most valuable type-strain genomes for metagenomic binning, comparative biology and taxonomic classification.</title>
        <authorList>
            <person name="Goeker M."/>
        </authorList>
    </citation>
    <scope>NUCLEOTIDE SEQUENCE</scope>
    <source>
        <strain evidence="2">DSM 21202</strain>
    </source>
</reference>
<dbReference type="InterPro" id="IPR054416">
    <property type="entry name" value="GST_UstS-like_C"/>
</dbReference>
<dbReference type="InterPro" id="IPR036249">
    <property type="entry name" value="Thioredoxin-like_sf"/>
</dbReference>
<protein>
    <submittedName>
        <fullName evidence="2">Glutathione S-transferase</fullName>
    </submittedName>
</protein>
<dbReference type="Pfam" id="PF22041">
    <property type="entry name" value="GST_C_7"/>
    <property type="match status" value="1"/>
</dbReference>
<organism evidence="2 3">
    <name type="scientific">Amorphus orientalis</name>
    <dbReference type="NCBI Taxonomy" id="649198"/>
    <lineage>
        <taxon>Bacteria</taxon>
        <taxon>Pseudomonadati</taxon>
        <taxon>Pseudomonadota</taxon>
        <taxon>Alphaproteobacteria</taxon>
        <taxon>Hyphomicrobiales</taxon>
        <taxon>Amorphaceae</taxon>
        <taxon>Amorphus</taxon>
    </lineage>
</organism>